<dbReference type="Pfam" id="PF01549">
    <property type="entry name" value="ShK"/>
    <property type="match status" value="2"/>
</dbReference>
<feature type="binding site" evidence="5">
    <location>
        <position position="83"/>
    </location>
    <ligand>
        <name>Zn(2+)</name>
        <dbReference type="ChEBI" id="CHEBI:29105"/>
        <note>catalytic</note>
    </ligand>
</feature>
<dbReference type="InterPro" id="IPR034035">
    <property type="entry name" value="Astacin-like_dom"/>
</dbReference>
<protein>
    <recommendedName>
        <fullName evidence="6">Metalloendopeptidase</fullName>
        <ecNumber evidence="6">3.4.24.-</ecNumber>
    </recommendedName>
</protein>
<dbReference type="PANTHER" id="PTHR24543:SF325">
    <property type="entry name" value="F5_8 TYPE C DOMAIN-CONTAINING PROTEIN"/>
    <property type="match status" value="1"/>
</dbReference>
<dbReference type="OrthoDB" id="5978483at2759"/>
<feature type="domain" description="F5/8 type C" evidence="8">
    <location>
        <begin position="655"/>
        <end position="759"/>
    </location>
</feature>
<feature type="region of interest" description="Disordered" evidence="7">
    <location>
        <begin position="514"/>
        <end position="579"/>
    </location>
</feature>
<sequence length="761" mass="84140">MKEIHNANEENMPDAISAIEAAIKEWQSKTCITFVKRTTQQDYLWFFRQRGCWCNVGRIGGKTYLSVGFGCEYKHVMVHEIGHAVGFWHEQSRPDRDGYVQVLKQNILPGSESAFAKYGRDRIDSLGLPYDYGSIMHYPFNAFSKNGQPTLQALKPLNGKQPYQNLSPLDAEQTDWMYGCNAKKRKRRQTGGTTAVCSDRDYRCTSWRRYGYCRTNWYTRTNCKKSCGLCPKPPTVRPKPPTVRPKPPTVKPKPPTKKPQTPPPSKTPPPPQTPPPPNTPPPPQTPPPSKTPPPPQTPPPPNTPPPPQTPPPSKTPPPPQTPPPPNTPPPPQTPPPLNTSPRPKTSVPNTPSTHEPATSSPGCSAPTALGMEDFTIKNSQITASNSVNRFHGPTQARLNLPVGKGGVGAWCVGRPSNEEYLQVDFLNKTTITGVATQGRESAYPKFVKEYLLSYSDDGKSWALHSEVFTGNSDMSTVKTNQVTNPIVARFVRILPTSWDTDICLRAEFYGCPVQPTNPPPATTSMKSTTASEAPSTRPQTSTTQKPASSTRPQASTTSKPDKPTTKVTPRPPIVTVPDKPTGFKCEDLHPNCADFAKRGECSANPGWMGENCKKSCGSERCDKEPVRPFGGGWGSGARNARMYFTDNFDSKRVGAWCAATPKNQWLQVDLGMDKYITAVGTQGRHKYYEHVKSYKLAFSQDGNAWSVYQTDGEDKVFGGNCDHFTPVLNVLQRGVTARYIRFYPVTYNYVCMRVEVYGCDA</sequence>
<dbReference type="Pfam" id="PF00754">
    <property type="entry name" value="F5_F8_type_C"/>
    <property type="match status" value="2"/>
</dbReference>
<evidence type="ECO:0000259" key="9">
    <source>
        <dbReference type="PROSITE" id="PS51670"/>
    </source>
</evidence>
<keyword evidence="5 6" id="KW-0479">Metal-binding</keyword>
<feature type="binding site" evidence="5">
    <location>
        <position position="79"/>
    </location>
    <ligand>
        <name>Zn(2+)</name>
        <dbReference type="ChEBI" id="CHEBI:29105"/>
        <note>catalytic</note>
    </ligand>
</feature>
<feature type="compositionally biased region" description="Polar residues" evidence="7">
    <location>
        <begin position="522"/>
        <end position="555"/>
    </location>
</feature>
<dbReference type="SUPFAM" id="SSF49785">
    <property type="entry name" value="Galactose-binding domain-like"/>
    <property type="match status" value="2"/>
</dbReference>
<dbReference type="InterPro" id="IPR008979">
    <property type="entry name" value="Galactose-bd-like_sf"/>
</dbReference>
<evidence type="ECO:0000256" key="6">
    <source>
        <dbReference type="RuleBase" id="RU361183"/>
    </source>
</evidence>
<feature type="domain" description="ShKT" evidence="9">
    <location>
        <begin position="197"/>
        <end position="230"/>
    </location>
</feature>
<dbReference type="Pfam" id="PF01400">
    <property type="entry name" value="Astacin"/>
    <property type="match status" value="1"/>
</dbReference>
<dbReference type="InterPro" id="IPR006026">
    <property type="entry name" value="Peptidase_Metallo"/>
</dbReference>
<dbReference type="InterPro" id="IPR003582">
    <property type="entry name" value="ShKT_dom"/>
</dbReference>
<comment type="caution">
    <text evidence="4">Lacks conserved residue(s) required for the propagation of feature annotation.</text>
</comment>
<feature type="compositionally biased region" description="Polar residues" evidence="7">
    <location>
        <begin position="346"/>
        <end position="362"/>
    </location>
</feature>
<dbReference type="PROSITE" id="PS50022">
    <property type="entry name" value="FA58C_3"/>
    <property type="match status" value="2"/>
</dbReference>
<dbReference type="PROSITE" id="PS51670">
    <property type="entry name" value="SHKT"/>
    <property type="match status" value="2"/>
</dbReference>
<comment type="function">
    <text evidence="1">Metalloprotease.</text>
</comment>
<keyword evidence="12" id="KW-1185">Reference proteome</keyword>
<dbReference type="PRINTS" id="PR00480">
    <property type="entry name" value="ASTACIN"/>
</dbReference>
<comment type="caution">
    <text evidence="11">The sequence shown here is derived from an EMBL/GenBank/DDBJ whole genome shotgun (WGS) entry which is preliminary data.</text>
</comment>
<dbReference type="SUPFAM" id="SSF55486">
    <property type="entry name" value="Metalloproteases ('zincins'), catalytic domain"/>
    <property type="match status" value="1"/>
</dbReference>
<dbReference type="FunFam" id="2.60.120.260:FF:000002">
    <property type="entry name" value="Coagulation factor VIII"/>
    <property type="match status" value="1"/>
</dbReference>
<evidence type="ECO:0000256" key="7">
    <source>
        <dbReference type="SAM" id="MobiDB-lite"/>
    </source>
</evidence>
<dbReference type="PANTHER" id="PTHR24543">
    <property type="entry name" value="MULTICOPPER OXIDASE-RELATED"/>
    <property type="match status" value="1"/>
</dbReference>
<feature type="domain" description="ShKT" evidence="9">
    <location>
        <begin position="585"/>
        <end position="621"/>
    </location>
</feature>
<dbReference type="Proteomes" id="UP000225706">
    <property type="component" value="Unassembled WGS sequence"/>
</dbReference>
<keyword evidence="5 6" id="KW-0862">Zinc</keyword>
<feature type="domain" description="Peptidase M12A" evidence="10">
    <location>
        <begin position="1"/>
        <end position="181"/>
    </location>
</feature>
<dbReference type="EC" id="3.4.24.-" evidence="6"/>
<feature type="compositionally biased region" description="Pro residues" evidence="7">
    <location>
        <begin position="231"/>
        <end position="253"/>
    </location>
</feature>
<feature type="binding site" evidence="5">
    <location>
        <position position="89"/>
    </location>
    <ligand>
        <name>Zn(2+)</name>
        <dbReference type="ChEBI" id="CHEBI:29105"/>
        <note>catalytic</note>
    </ligand>
</feature>
<evidence type="ECO:0000256" key="5">
    <source>
        <dbReference type="PROSITE-ProRule" id="PRU01211"/>
    </source>
</evidence>
<dbReference type="GO" id="GO:0008270">
    <property type="term" value="F:zinc ion binding"/>
    <property type="evidence" value="ECO:0007669"/>
    <property type="project" value="UniProtKB-UniRule"/>
</dbReference>
<dbReference type="SMART" id="SM00231">
    <property type="entry name" value="FA58C"/>
    <property type="match status" value="2"/>
</dbReference>
<keyword evidence="3" id="KW-1015">Disulfide bond</keyword>
<evidence type="ECO:0000259" key="10">
    <source>
        <dbReference type="PROSITE" id="PS51864"/>
    </source>
</evidence>
<proteinExistence type="predicted"/>
<dbReference type="GO" id="GO:0004222">
    <property type="term" value="F:metalloendopeptidase activity"/>
    <property type="evidence" value="ECO:0007669"/>
    <property type="project" value="UniProtKB-UniRule"/>
</dbReference>
<evidence type="ECO:0000256" key="1">
    <source>
        <dbReference type="ARBA" id="ARBA00002657"/>
    </source>
</evidence>
<dbReference type="EMBL" id="LSMT01000036">
    <property type="protein sequence ID" value="PFX31363.1"/>
    <property type="molecule type" value="Genomic_DNA"/>
</dbReference>
<dbReference type="InterPro" id="IPR024079">
    <property type="entry name" value="MetalloPept_cat_dom_sf"/>
</dbReference>
<reference evidence="12" key="1">
    <citation type="journal article" date="2017" name="bioRxiv">
        <title>Comparative analysis of the genomes of Stylophora pistillata and Acropora digitifera provides evidence for extensive differences between species of corals.</title>
        <authorList>
            <person name="Voolstra C.R."/>
            <person name="Li Y."/>
            <person name="Liew Y.J."/>
            <person name="Baumgarten S."/>
            <person name="Zoccola D."/>
            <person name="Flot J.-F."/>
            <person name="Tambutte S."/>
            <person name="Allemand D."/>
            <person name="Aranda M."/>
        </authorList>
    </citation>
    <scope>NUCLEOTIDE SEQUENCE [LARGE SCALE GENOMIC DNA]</scope>
</reference>
<evidence type="ECO:0000313" key="11">
    <source>
        <dbReference type="EMBL" id="PFX31363.1"/>
    </source>
</evidence>
<keyword evidence="5 6" id="KW-0378">Hydrolase</keyword>
<feature type="region of interest" description="Disordered" evidence="7">
    <location>
        <begin position="229"/>
        <end position="369"/>
    </location>
</feature>
<dbReference type="GO" id="GO:0006508">
    <property type="term" value="P:proteolysis"/>
    <property type="evidence" value="ECO:0007669"/>
    <property type="project" value="UniProtKB-KW"/>
</dbReference>
<evidence type="ECO:0000256" key="2">
    <source>
        <dbReference type="ARBA" id="ARBA00022656"/>
    </source>
</evidence>
<dbReference type="PROSITE" id="PS01285">
    <property type="entry name" value="FA58C_1"/>
    <property type="match status" value="2"/>
</dbReference>
<dbReference type="GO" id="GO:0090729">
    <property type="term" value="F:toxin activity"/>
    <property type="evidence" value="ECO:0007669"/>
    <property type="project" value="UniProtKB-KW"/>
</dbReference>
<evidence type="ECO:0000313" key="12">
    <source>
        <dbReference type="Proteomes" id="UP000225706"/>
    </source>
</evidence>
<dbReference type="InterPro" id="IPR000421">
    <property type="entry name" value="FA58C"/>
</dbReference>
<feature type="domain" description="F5/8 type C" evidence="8">
    <location>
        <begin position="363"/>
        <end position="511"/>
    </location>
</feature>
<keyword evidence="5 6" id="KW-0645">Protease</keyword>
<dbReference type="SMART" id="SM00235">
    <property type="entry name" value="ZnMc"/>
    <property type="match status" value="1"/>
</dbReference>
<dbReference type="Gene3D" id="2.60.120.260">
    <property type="entry name" value="Galactose-binding domain-like"/>
    <property type="match status" value="2"/>
</dbReference>
<dbReference type="PROSITE" id="PS51864">
    <property type="entry name" value="ASTACIN"/>
    <property type="match status" value="1"/>
</dbReference>
<evidence type="ECO:0000256" key="4">
    <source>
        <dbReference type="PROSITE-ProRule" id="PRU01005"/>
    </source>
</evidence>
<dbReference type="AlphaFoldDB" id="A0A2B4SQL7"/>
<accession>A0A2B4SQL7</accession>
<evidence type="ECO:0000259" key="8">
    <source>
        <dbReference type="PROSITE" id="PS50022"/>
    </source>
</evidence>
<dbReference type="CDD" id="cd00057">
    <property type="entry name" value="FA58C"/>
    <property type="match status" value="2"/>
</dbReference>
<organism evidence="11 12">
    <name type="scientific">Stylophora pistillata</name>
    <name type="common">Smooth cauliflower coral</name>
    <dbReference type="NCBI Taxonomy" id="50429"/>
    <lineage>
        <taxon>Eukaryota</taxon>
        <taxon>Metazoa</taxon>
        <taxon>Cnidaria</taxon>
        <taxon>Anthozoa</taxon>
        <taxon>Hexacorallia</taxon>
        <taxon>Scleractinia</taxon>
        <taxon>Astrocoeniina</taxon>
        <taxon>Pocilloporidae</taxon>
        <taxon>Stylophora</taxon>
    </lineage>
</organism>
<gene>
    <name evidence="11" type="primary">nas-15</name>
    <name evidence="11" type="ORF">AWC38_SpisGene3795</name>
</gene>
<evidence type="ECO:0000256" key="3">
    <source>
        <dbReference type="ARBA" id="ARBA00023157"/>
    </source>
</evidence>
<dbReference type="CDD" id="cd04280">
    <property type="entry name" value="ZnMc_astacin_like"/>
    <property type="match status" value="1"/>
</dbReference>
<keyword evidence="5 6" id="KW-0482">Metalloprotease</keyword>
<comment type="cofactor">
    <cofactor evidence="5 6">
        <name>Zn(2+)</name>
        <dbReference type="ChEBI" id="CHEBI:29105"/>
    </cofactor>
    <text evidence="5 6">Binds 1 zinc ion per subunit.</text>
</comment>
<dbReference type="SMART" id="SM00254">
    <property type="entry name" value="ShKT"/>
    <property type="match status" value="2"/>
</dbReference>
<dbReference type="Gene3D" id="3.40.390.10">
    <property type="entry name" value="Collagenase (Catalytic Domain)"/>
    <property type="match status" value="1"/>
</dbReference>
<keyword evidence="2" id="KW-0800">Toxin</keyword>
<feature type="compositionally biased region" description="Pro residues" evidence="7">
    <location>
        <begin position="260"/>
        <end position="338"/>
    </location>
</feature>
<dbReference type="InterPro" id="IPR001506">
    <property type="entry name" value="Peptidase_M12A"/>
</dbReference>
<name>A0A2B4SQL7_STYPI</name>
<feature type="active site" evidence="5">
    <location>
        <position position="80"/>
    </location>
</feature>